<dbReference type="AlphaFoldDB" id="A0A516KH76"/>
<feature type="transmembrane region" description="Helical" evidence="1">
    <location>
        <begin position="252"/>
        <end position="270"/>
    </location>
</feature>
<gene>
    <name evidence="2" type="ORF">FN924_11505</name>
</gene>
<keyword evidence="3" id="KW-1185">Reference proteome</keyword>
<keyword evidence="1" id="KW-0812">Transmembrane</keyword>
<proteinExistence type="predicted"/>
<evidence type="ECO:0000256" key="1">
    <source>
        <dbReference type="SAM" id="Phobius"/>
    </source>
</evidence>
<feature type="transmembrane region" description="Helical" evidence="1">
    <location>
        <begin position="127"/>
        <end position="144"/>
    </location>
</feature>
<sequence>MRKRNAINKQSFPFFLLAIFHLGIVAILWKKKNNKNTWLLLVSNIGFAYLFEYFVLNVFHGYRYKPSIMKKRVFDVILGAILSQALYVPVSATYLTLCQKNWKWKILASFIYYGIEKLFMKLNVYKVYWWKPIYTLFFLTIYFYNSDFFYKALSQQRKYALTIAHFLSTEVLSITTMFLFASKRYIRFGRGWFHTWTEHFILAPLYSLMLTLVATITSTKKGMRYPLFMVSFHVLLDSALKQSGLIKTKFKSVPVTFFWYGSLLLFSSYFNTLVHKKK</sequence>
<dbReference type="OrthoDB" id="2942986at2"/>
<feature type="transmembrane region" description="Helical" evidence="1">
    <location>
        <begin position="12"/>
        <end position="29"/>
    </location>
</feature>
<evidence type="ECO:0000313" key="2">
    <source>
        <dbReference type="EMBL" id="QDP40758.1"/>
    </source>
</evidence>
<dbReference type="Proteomes" id="UP000315215">
    <property type="component" value="Chromosome"/>
</dbReference>
<protein>
    <submittedName>
        <fullName evidence="2">Uncharacterized protein</fullName>
    </submittedName>
</protein>
<dbReference type="EMBL" id="CP041666">
    <property type="protein sequence ID" value="QDP40758.1"/>
    <property type="molecule type" value="Genomic_DNA"/>
</dbReference>
<evidence type="ECO:0000313" key="3">
    <source>
        <dbReference type="Proteomes" id="UP000315215"/>
    </source>
</evidence>
<feature type="transmembrane region" description="Helical" evidence="1">
    <location>
        <begin position="159"/>
        <end position="180"/>
    </location>
</feature>
<feature type="transmembrane region" description="Helical" evidence="1">
    <location>
        <begin position="200"/>
        <end position="217"/>
    </location>
</feature>
<keyword evidence="1" id="KW-1133">Transmembrane helix</keyword>
<feature type="transmembrane region" description="Helical" evidence="1">
    <location>
        <begin position="74"/>
        <end position="96"/>
    </location>
</feature>
<dbReference type="KEGG" id="aqt:FN924_11505"/>
<reference evidence="2 3" key="1">
    <citation type="submission" date="2019-07" db="EMBL/GenBank/DDBJ databases">
        <authorList>
            <person name="Li J."/>
        </authorList>
    </citation>
    <scope>NUCLEOTIDE SEQUENCE [LARGE SCALE GENOMIC DNA]</scope>
    <source>
        <strain evidence="2 3">TKL69</strain>
    </source>
</reference>
<name>A0A516KH76_9BACI</name>
<feature type="transmembrane region" description="Helical" evidence="1">
    <location>
        <begin position="41"/>
        <end position="62"/>
    </location>
</feature>
<accession>A0A516KH76</accession>
<organism evidence="2 3">
    <name type="scientific">Radiobacillus deserti</name>
    <dbReference type="NCBI Taxonomy" id="2594883"/>
    <lineage>
        <taxon>Bacteria</taxon>
        <taxon>Bacillati</taxon>
        <taxon>Bacillota</taxon>
        <taxon>Bacilli</taxon>
        <taxon>Bacillales</taxon>
        <taxon>Bacillaceae</taxon>
        <taxon>Radiobacillus</taxon>
    </lineage>
</organism>
<dbReference type="RefSeq" id="WP_143894622.1">
    <property type="nucleotide sequence ID" value="NZ_CP041666.1"/>
</dbReference>
<keyword evidence="1" id="KW-0472">Membrane</keyword>